<dbReference type="AlphaFoldDB" id="A0A8S4GD98"/>
<feature type="domain" description="BTB" evidence="1">
    <location>
        <begin position="215"/>
        <end position="282"/>
    </location>
</feature>
<organism evidence="2 3">
    <name type="scientific">Plutella xylostella</name>
    <name type="common">Diamondback moth</name>
    <name type="synonym">Plutella maculipennis</name>
    <dbReference type="NCBI Taxonomy" id="51655"/>
    <lineage>
        <taxon>Eukaryota</taxon>
        <taxon>Metazoa</taxon>
        <taxon>Ecdysozoa</taxon>
        <taxon>Arthropoda</taxon>
        <taxon>Hexapoda</taxon>
        <taxon>Insecta</taxon>
        <taxon>Pterygota</taxon>
        <taxon>Neoptera</taxon>
        <taxon>Endopterygota</taxon>
        <taxon>Lepidoptera</taxon>
        <taxon>Glossata</taxon>
        <taxon>Ditrysia</taxon>
        <taxon>Yponomeutoidea</taxon>
        <taxon>Plutellidae</taxon>
        <taxon>Plutella</taxon>
    </lineage>
</organism>
<dbReference type="PANTHER" id="PTHR24413">
    <property type="entry name" value="SPECKLE-TYPE POZ PROTEIN"/>
    <property type="match status" value="1"/>
</dbReference>
<dbReference type="InterPro" id="IPR011333">
    <property type="entry name" value="SKP1/BTB/POZ_sf"/>
</dbReference>
<comment type="caution">
    <text evidence="2">The sequence shown here is derived from an EMBL/GenBank/DDBJ whole genome shotgun (WGS) entry which is preliminary data.</text>
</comment>
<dbReference type="PROSITE" id="PS50097">
    <property type="entry name" value="BTB"/>
    <property type="match status" value="1"/>
</dbReference>
<dbReference type="Pfam" id="PF00651">
    <property type="entry name" value="BTB"/>
    <property type="match status" value="1"/>
</dbReference>
<reference evidence="2" key="1">
    <citation type="submission" date="2020-11" db="EMBL/GenBank/DDBJ databases">
        <authorList>
            <person name="Whiteford S."/>
        </authorList>
    </citation>
    <scope>NUCLEOTIDE SEQUENCE</scope>
</reference>
<dbReference type="SUPFAM" id="SSF54695">
    <property type="entry name" value="POZ domain"/>
    <property type="match status" value="2"/>
</dbReference>
<dbReference type="Gene3D" id="3.30.710.10">
    <property type="entry name" value="Potassium Channel Kv1.1, Chain A"/>
    <property type="match status" value="2"/>
</dbReference>
<proteinExistence type="predicted"/>
<name>A0A8S4GD98_PLUXY</name>
<evidence type="ECO:0000313" key="3">
    <source>
        <dbReference type="Proteomes" id="UP000653454"/>
    </source>
</evidence>
<gene>
    <name evidence="2" type="ORF">PLXY2_LOCUS16832</name>
</gene>
<dbReference type="Proteomes" id="UP000653454">
    <property type="component" value="Unassembled WGS sequence"/>
</dbReference>
<dbReference type="EMBL" id="CAJHNJ030000692">
    <property type="protein sequence ID" value="CAG9138566.1"/>
    <property type="molecule type" value="Genomic_DNA"/>
</dbReference>
<accession>A0A8S4GD98</accession>
<dbReference type="InterPro" id="IPR000210">
    <property type="entry name" value="BTB/POZ_dom"/>
</dbReference>
<keyword evidence="3" id="KW-1185">Reference proteome</keyword>
<protein>
    <submittedName>
        <fullName evidence="2">(diamondback moth) hypothetical protein</fullName>
    </submittedName>
</protein>
<evidence type="ECO:0000259" key="1">
    <source>
        <dbReference type="PROSITE" id="PS50097"/>
    </source>
</evidence>
<sequence>MRASRTNSSFVAVLSVRVTRLSGEEGRGRGSAGRWSPVWDQIKRRSSCQILPVSDGCKKPPDLYREVNHLAFHSIRIVKCENVQHGMSPSQTIVTMSKLISKEVMQEIINFIYSGYIDNTAFKQEIRQASELLGFHEVTKVVHTILGKHHLIDKESMQAFHKPIPDRLREMYIERSLFADVTFDLDDGIQLGHKAVLMARCDPMRAMFQGHFRESTARVLLDDGIQLGHKAVLMARCDPMRAMFQGHFRESTARVISFPGVNMYTFHKLLCYMYTDSVPAIDAHKCVELLELANRLCMERLVTLVEARVIEDLKLRDREPDYVVELCLSLLEPVKLHNAHNLASWLTWHLCGAYSRVCRARALRDLSPLQRDYLSENRHPPVWYLKEKDYYQKCCNEQSKELKEIRPAPPPGQHTGCLCFSSKSRRSSGGEAAAALEPAPAQPPPL</sequence>
<evidence type="ECO:0000313" key="2">
    <source>
        <dbReference type="EMBL" id="CAG9138566.1"/>
    </source>
</evidence>
<dbReference type="SMART" id="SM00225">
    <property type="entry name" value="BTB"/>
    <property type="match status" value="1"/>
</dbReference>